<dbReference type="OrthoDB" id="999555at2759"/>
<organism evidence="1 2">
    <name type="scientific">Parasponia andersonii</name>
    <name type="common">Sponia andersonii</name>
    <dbReference type="NCBI Taxonomy" id="3476"/>
    <lineage>
        <taxon>Eukaryota</taxon>
        <taxon>Viridiplantae</taxon>
        <taxon>Streptophyta</taxon>
        <taxon>Embryophyta</taxon>
        <taxon>Tracheophyta</taxon>
        <taxon>Spermatophyta</taxon>
        <taxon>Magnoliopsida</taxon>
        <taxon>eudicotyledons</taxon>
        <taxon>Gunneridae</taxon>
        <taxon>Pentapetalae</taxon>
        <taxon>rosids</taxon>
        <taxon>fabids</taxon>
        <taxon>Rosales</taxon>
        <taxon>Cannabaceae</taxon>
        <taxon>Parasponia</taxon>
    </lineage>
</organism>
<gene>
    <name evidence="1" type="ORF">PanWU01x14_208400</name>
</gene>
<evidence type="ECO:0000313" key="1">
    <source>
        <dbReference type="EMBL" id="PON52588.1"/>
    </source>
</evidence>
<keyword evidence="2" id="KW-1185">Reference proteome</keyword>
<comment type="caution">
    <text evidence="1">The sequence shown here is derived from an EMBL/GenBank/DDBJ whole genome shotgun (WGS) entry which is preliminary data.</text>
</comment>
<evidence type="ECO:0008006" key="3">
    <source>
        <dbReference type="Google" id="ProtNLM"/>
    </source>
</evidence>
<dbReference type="AlphaFoldDB" id="A0A2P5BUX4"/>
<evidence type="ECO:0000313" key="2">
    <source>
        <dbReference type="Proteomes" id="UP000237105"/>
    </source>
</evidence>
<name>A0A2P5BUX4_PARAD</name>
<proteinExistence type="predicted"/>
<reference evidence="2" key="1">
    <citation type="submission" date="2016-06" db="EMBL/GenBank/DDBJ databases">
        <title>Parallel loss of symbiosis genes in relatives of nitrogen-fixing non-legume Parasponia.</title>
        <authorList>
            <person name="Van Velzen R."/>
            <person name="Holmer R."/>
            <person name="Bu F."/>
            <person name="Rutten L."/>
            <person name="Van Zeijl A."/>
            <person name="Liu W."/>
            <person name="Santuari L."/>
            <person name="Cao Q."/>
            <person name="Sharma T."/>
            <person name="Shen D."/>
            <person name="Roswanjaya Y."/>
            <person name="Wardhani T."/>
            <person name="Kalhor M.S."/>
            <person name="Jansen J."/>
            <person name="Van den Hoogen J."/>
            <person name="Gungor B."/>
            <person name="Hartog M."/>
            <person name="Hontelez J."/>
            <person name="Verver J."/>
            <person name="Yang W.-C."/>
            <person name="Schijlen E."/>
            <person name="Repin R."/>
            <person name="Schilthuizen M."/>
            <person name="Schranz E."/>
            <person name="Heidstra R."/>
            <person name="Miyata K."/>
            <person name="Fedorova E."/>
            <person name="Kohlen W."/>
            <person name="Bisseling T."/>
            <person name="Smit S."/>
            <person name="Geurts R."/>
        </authorList>
    </citation>
    <scope>NUCLEOTIDE SEQUENCE [LARGE SCALE GENOMIC DNA]</scope>
    <source>
        <strain evidence="2">cv. WU1-14</strain>
    </source>
</reference>
<dbReference type="EMBL" id="JXTB01000217">
    <property type="protein sequence ID" value="PON52588.1"/>
    <property type="molecule type" value="Genomic_DNA"/>
</dbReference>
<protein>
    <recommendedName>
        <fullName evidence="3">Reverse transcriptase zinc-binding domain-containing protein</fullName>
    </recommendedName>
</protein>
<dbReference type="Proteomes" id="UP000237105">
    <property type="component" value="Unassembled WGS sequence"/>
</dbReference>
<accession>A0A2P5BUX4</accession>
<sequence>MLQRRPYQSLSPKCLMCRRNQENADCLFIHCDFAYTLWGELLKEFKLGWVFTRGCAYVDSTAKLSLSQKEKEDLDCVDDGNLIGYMRGEK</sequence>